<evidence type="ECO:0000313" key="2">
    <source>
        <dbReference type="Proteomes" id="UP000887581"/>
    </source>
</evidence>
<keyword evidence="2" id="KW-1185">Reference proteome</keyword>
<name>A0A915PRM5_9BILA</name>
<dbReference type="Proteomes" id="UP000887581">
    <property type="component" value="Unplaced"/>
</dbReference>
<feature type="compositionally biased region" description="Low complexity" evidence="1">
    <location>
        <begin position="590"/>
        <end position="608"/>
    </location>
</feature>
<feature type="compositionally biased region" description="Basic and acidic residues" evidence="1">
    <location>
        <begin position="476"/>
        <end position="485"/>
    </location>
</feature>
<reference evidence="3" key="1">
    <citation type="submission" date="2022-11" db="UniProtKB">
        <authorList>
            <consortium name="WormBaseParasite"/>
        </authorList>
    </citation>
    <scope>IDENTIFICATION</scope>
</reference>
<feature type="region of interest" description="Disordered" evidence="1">
    <location>
        <begin position="279"/>
        <end position="302"/>
    </location>
</feature>
<sequence>MFHKCELYSEAAEEQYKQQVGAGPDHALGASDRHFNPEISETLKAIKAGENDTFGQHFNELIAQAEIPHIPPPQEPYWVHTARSRSERARSATPSAAQPYYTPHYSTLQHPKKQNEHRSNLAAKRGYEFGGLDYVDKSRIPQDSPYVYYGSNQRYHEEQKTTPGYEMGGMDFRKGTIGMGGPYHGHGPEQRRLQSKFEHSSLKRDEMNIEMAPNVDRVSADILIGDTRSNQHLIKDEHPDHSFGTSFGPTVGFTRQHRTVNRQEEATKPTTFSISAKKDNSAYSRSNMSRTRDTYSTGPLPYHRTLPPPTDLAGYTSQTVANYTSSGTSTRADAGTGSMPSRKTEQTWIRSQSAAPTERYEWANENVEKEVTIETLLNDRALIAQKRSMTPEWQSRSFEKHNQWKNRSDPRFTRSQTYDYEPSWSRIVSNRRNIWEDKARNTDARVQMPPSSKIPPQQPPYWYNRANQTHALWQNEADRQNREGSRNQANYDYTEYHGEQRRSEKYDMEKRFEEVRPAGEYDGFVTQTQYTTHVERKDDGPESVQRNQSQYHASSYSSGQRQHISEHGVPVTQTSHLSYMAVPVAVPQPVSSGIHQDSSTWQSQSSSSRYEQKMHERSTERVVSNPPVNVITTNPAETYAIEKTSYQRKTHHETATPYNTSVVSVTQGGGDFNRHAEMSEVLPRGTVANTEASLEGNYVDKDGRPVTYKREVVTSVNPNSESTLLKEEERRVVETPLEPGVISRHVTTKYYKKKTVTDTTTTNTTVQ</sequence>
<dbReference type="WBParaSite" id="sdigi.contig351.g7663.t1">
    <property type="protein sequence ID" value="sdigi.contig351.g7663.t1"/>
    <property type="gene ID" value="sdigi.contig351.g7663"/>
</dbReference>
<dbReference type="AlphaFoldDB" id="A0A915PRM5"/>
<accession>A0A915PRM5</accession>
<evidence type="ECO:0000256" key="1">
    <source>
        <dbReference type="SAM" id="MobiDB-lite"/>
    </source>
</evidence>
<feature type="region of interest" description="Disordered" evidence="1">
    <location>
        <begin position="476"/>
        <end position="507"/>
    </location>
</feature>
<feature type="compositionally biased region" description="Polar residues" evidence="1">
    <location>
        <begin position="281"/>
        <end position="297"/>
    </location>
</feature>
<feature type="compositionally biased region" description="Basic and acidic residues" evidence="1">
    <location>
        <begin position="494"/>
        <end position="507"/>
    </location>
</feature>
<feature type="region of interest" description="Disordered" evidence="1">
    <location>
        <begin position="440"/>
        <end position="460"/>
    </location>
</feature>
<feature type="compositionally biased region" description="Basic and acidic residues" evidence="1">
    <location>
        <begin position="610"/>
        <end position="620"/>
    </location>
</feature>
<feature type="compositionally biased region" description="Polar residues" evidence="1">
    <location>
        <begin position="544"/>
        <end position="562"/>
    </location>
</feature>
<feature type="region of interest" description="Disordered" evidence="1">
    <location>
        <begin position="524"/>
        <end position="568"/>
    </location>
</feature>
<protein>
    <submittedName>
        <fullName evidence="3">Uncharacterized protein</fullName>
    </submittedName>
</protein>
<feature type="region of interest" description="Disordered" evidence="1">
    <location>
        <begin position="590"/>
        <end position="622"/>
    </location>
</feature>
<organism evidence="2 3">
    <name type="scientific">Setaria digitata</name>
    <dbReference type="NCBI Taxonomy" id="48799"/>
    <lineage>
        <taxon>Eukaryota</taxon>
        <taxon>Metazoa</taxon>
        <taxon>Ecdysozoa</taxon>
        <taxon>Nematoda</taxon>
        <taxon>Chromadorea</taxon>
        <taxon>Rhabditida</taxon>
        <taxon>Spirurina</taxon>
        <taxon>Spiruromorpha</taxon>
        <taxon>Filarioidea</taxon>
        <taxon>Setariidae</taxon>
        <taxon>Setaria</taxon>
    </lineage>
</organism>
<feature type="region of interest" description="Disordered" evidence="1">
    <location>
        <begin position="324"/>
        <end position="356"/>
    </location>
</feature>
<proteinExistence type="predicted"/>
<feature type="compositionally biased region" description="Polar residues" evidence="1">
    <location>
        <begin position="338"/>
        <end position="355"/>
    </location>
</feature>
<evidence type="ECO:0000313" key="3">
    <source>
        <dbReference type="WBParaSite" id="sdigi.contig351.g7663.t1"/>
    </source>
</evidence>